<dbReference type="PROSITE" id="PS50082">
    <property type="entry name" value="WD_REPEATS_2"/>
    <property type="match status" value="1"/>
</dbReference>
<dbReference type="Proteomes" id="UP000749559">
    <property type="component" value="Unassembled WGS sequence"/>
</dbReference>
<name>A0A8S4Q854_OWEFU</name>
<gene>
    <name evidence="4" type="ORF">OFUS_LOCUS25869</name>
</gene>
<dbReference type="Pfam" id="PF12937">
    <property type="entry name" value="F-box-like"/>
    <property type="match status" value="1"/>
</dbReference>
<dbReference type="Gene3D" id="1.20.1280.50">
    <property type="match status" value="1"/>
</dbReference>
<dbReference type="SMART" id="SM00320">
    <property type="entry name" value="WD40"/>
    <property type="match status" value="3"/>
</dbReference>
<comment type="caution">
    <text evidence="4">The sequence shown here is derived from an EMBL/GenBank/DDBJ whole genome shotgun (WGS) entry which is preliminary data.</text>
</comment>
<evidence type="ECO:0000256" key="1">
    <source>
        <dbReference type="PROSITE-ProRule" id="PRU00221"/>
    </source>
</evidence>
<accession>A0A8S4Q854</accession>
<keyword evidence="5" id="KW-1185">Reference proteome</keyword>
<dbReference type="PROSITE" id="PS50181">
    <property type="entry name" value="FBOX"/>
    <property type="match status" value="1"/>
</dbReference>
<reference evidence="4" key="1">
    <citation type="submission" date="2022-03" db="EMBL/GenBank/DDBJ databases">
        <authorList>
            <person name="Martin C."/>
        </authorList>
    </citation>
    <scope>NUCLEOTIDE SEQUENCE</scope>
</reference>
<sequence length="699" mass="79575">MRHFVNISDFKYLHIFLKMDVSKRLESFREAWKNELNAPKRGSSSGCQSNSESHPSTTQNNEKETQKQNHFENENPEKAKEKSGSFDPGSWYERHVKEAELKENTIEPFLIAEKLLSGHLAEHSISNTPTSTHSEIKPHRKVSHHKELDTLTSNSDIVHHNRLEKNKTGRSSPLDFKSKRRKLDGQTEEGNLVDTLIADLDEINEIPFFDIQIPREVAVSMFKYLEPKDLCRCAQVSKAWQSLAEDELLWCTLSHRAGYDLHLDTVAENGWKQRFKDNLATAKNLQNNWRERIGEYSPLQFIKGGVLCSAHSHGSQVVAGYTSGHVKYWDLSNNDECIFQPSNTSLVIDPNVEQGTLGNIVTKTHVNSQLTSAGYSLGNVDIWYNKEGSETTPVHTFNMNKPIRNLHGNDDVIIATSESHLRVEHRPFNQEKWTMKMDMHFPDQIQHMNYTPTVPQQDFVTIATGNRVQLVQPWSHDSHMTTLHNLIGSSITTIATSKDVLAVALRSLEFGVFQADNKCRLYCMRSGKETQTLNGSTGTIRAISLDLEGPMLVMGSDDRRVRIYDLRCSESIVCFTGHQGSLKTVEMSGWKIISGDNKGQICLWDQRMQTKLWDLTNSHPVEHCKFDENYLIAAHVPLNKQPEADDFDSIVHRRDRGLVFAYNFNIEQASDVPSICTAKYDVPESYNYNINLVTPYDAL</sequence>
<dbReference type="PANTHER" id="PTHR19855:SF16">
    <property type="entry name" value="F-BOX AND WD REPEAT DOMAIN CONTAINING 8"/>
    <property type="match status" value="1"/>
</dbReference>
<dbReference type="Gene3D" id="2.130.10.10">
    <property type="entry name" value="YVTN repeat-like/Quinoprotein amine dehydrogenase"/>
    <property type="match status" value="2"/>
</dbReference>
<dbReference type="InterPro" id="IPR015943">
    <property type="entry name" value="WD40/YVTN_repeat-like_dom_sf"/>
</dbReference>
<dbReference type="SUPFAM" id="SSF50978">
    <property type="entry name" value="WD40 repeat-like"/>
    <property type="match status" value="1"/>
</dbReference>
<feature type="compositionally biased region" description="Low complexity" evidence="2">
    <location>
        <begin position="43"/>
        <end position="53"/>
    </location>
</feature>
<feature type="repeat" description="WD" evidence="1">
    <location>
        <begin position="533"/>
        <end position="574"/>
    </location>
</feature>
<feature type="domain" description="F-box" evidence="3">
    <location>
        <begin position="207"/>
        <end position="253"/>
    </location>
</feature>
<keyword evidence="1" id="KW-0853">WD repeat</keyword>
<dbReference type="InterPro" id="IPR001810">
    <property type="entry name" value="F-box_dom"/>
</dbReference>
<dbReference type="OrthoDB" id="190105at2759"/>
<feature type="region of interest" description="Disordered" evidence="2">
    <location>
        <begin position="124"/>
        <end position="183"/>
    </location>
</feature>
<evidence type="ECO:0000313" key="5">
    <source>
        <dbReference type="Proteomes" id="UP000749559"/>
    </source>
</evidence>
<dbReference type="InterPro" id="IPR001680">
    <property type="entry name" value="WD40_rpt"/>
</dbReference>
<dbReference type="AlphaFoldDB" id="A0A8S4Q854"/>
<evidence type="ECO:0000259" key="3">
    <source>
        <dbReference type="PROSITE" id="PS50181"/>
    </source>
</evidence>
<dbReference type="EMBL" id="CAIIXF020000012">
    <property type="protein sequence ID" value="CAH1802157.1"/>
    <property type="molecule type" value="Genomic_DNA"/>
</dbReference>
<dbReference type="Pfam" id="PF00400">
    <property type="entry name" value="WD40"/>
    <property type="match status" value="1"/>
</dbReference>
<feature type="region of interest" description="Disordered" evidence="2">
    <location>
        <begin position="37"/>
        <end position="90"/>
    </location>
</feature>
<evidence type="ECO:0000313" key="4">
    <source>
        <dbReference type="EMBL" id="CAH1802157.1"/>
    </source>
</evidence>
<proteinExistence type="predicted"/>
<evidence type="ECO:0000256" key="2">
    <source>
        <dbReference type="SAM" id="MobiDB-lite"/>
    </source>
</evidence>
<feature type="compositionally biased region" description="Basic and acidic residues" evidence="2">
    <location>
        <begin position="61"/>
        <end position="84"/>
    </location>
</feature>
<dbReference type="SUPFAM" id="SSF81383">
    <property type="entry name" value="F-box domain"/>
    <property type="match status" value="1"/>
</dbReference>
<feature type="compositionally biased region" description="Polar residues" evidence="2">
    <location>
        <begin position="124"/>
        <end position="133"/>
    </location>
</feature>
<feature type="compositionally biased region" description="Basic and acidic residues" evidence="2">
    <location>
        <begin position="157"/>
        <end position="167"/>
    </location>
</feature>
<dbReference type="SMART" id="SM00256">
    <property type="entry name" value="FBOX"/>
    <property type="match status" value="1"/>
</dbReference>
<dbReference type="InterPro" id="IPR036322">
    <property type="entry name" value="WD40_repeat_dom_sf"/>
</dbReference>
<dbReference type="InterPro" id="IPR036047">
    <property type="entry name" value="F-box-like_dom_sf"/>
</dbReference>
<dbReference type="PANTHER" id="PTHR19855">
    <property type="entry name" value="WD40 REPEAT PROTEIN 12, 37"/>
    <property type="match status" value="1"/>
</dbReference>
<protein>
    <recommendedName>
        <fullName evidence="3">F-box domain-containing protein</fullName>
    </recommendedName>
</protein>
<organism evidence="4 5">
    <name type="scientific">Owenia fusiformis</name>
    <name type="common">Polychaete worm</name>
    <dbReference type="NCBI Taxonomy" id="6347"/>
    <lineage>
        <taxon>Eukaryota</taxon>
        <taxon>Metazoa</taxon>
        <taxon>Spiralia</taxon>
        <taxon>Lophotrochozoa</taxon>
        <taxon>Annelida</taxon>
        <taxon>Polychaeta</taxon>
        <taxon>Sedentaria</taxon>
        <taxon>Canalipalpata</taxon>
        <taxon>Sabellida</taxon>
        <taxon>Oweniida</taxon>
        <taxon>Oweniidae</taxon>
        <taxon>Owenia</taxon>
    </lineage>
</organism>